<comment type="caution">
    <text evidence="2">The sequence shown here is derived from an EMBL/GenBank/DDBJ whole genome shotgun (WGS) entry which is preliminary data.</text>
</comment>
<sequence>MIEMLSPAHFTQEFCNYCIMSIFCWVVYQEEIPFVKLAPINEAETKKQKKQREGMKKTGAGED</sequence>
<reference evidence="3" key="1">
    <citation type="submission" date="2020-01" db="EMBL/GenBank/DDBJ databases">
        <title>Draft genome sequence of the Termite Coptotermes fromosanus.</title>
        <authorList>
            <person name="Itakura S."/>
            <person name="Yosikawa Y."/>
            <person name="Umezawa K."/>
        </authorList>
    </citation>
    <scope>NUCLEOTIDE SEQUENCE [LARGE SCALE GENOMIC DNA]</scope>
</reference>
<evidence type="ECO:0000313" key="2">
    <source>
        <dbReference type="EMBL" id="GFG37570.1"/>
    </source>
</evidence>
<feature type="region of interest" description="Disordered" evidence="1">
    <location>
        <begin position="44"/>
        <end position="63"/>
    </location>
</feature>
<evidence type="ECO:0000256" key="1">
    <source>
        <dbReference type="SAM" id="MobiDB-lite"/>
    </source>
</evidence>
<gene>
    <name evidence="2" type="ORF">Cfor_12412</name>
</gene>
<dbReference type="EMBL" id="BLKM01000703">
    <property type="protein sequence ID" value="GFG37570.1"/>
    <property type="molecule type" value="Genomic_DNA"/>
</dbReference>
<keyword evidence="3" id="KW-1185">Reference proteome</keyword>
<dbReference type="InParanoid" id="A0A6L2Q0Z4"/>
<protein>
    <submittedName>
        <fullName evidence="2">Uncharacterized protein</fullName>
    </submittedName>
</protein>
<dbReference type="AlphaFoldDB" id="A0A6L2Q0Z4"/>
<accession>A0A6L2Q0Z4</accession>
<dbReference type="Proteomes" id="UP000502823">
    <property type="component" value="Unassembled WGS sequence"/>
</dbReference>
<proteinExistence type="predicted"/>
<organism evidence="2 3">
    <name type="scientific">Coptotermes formosanus</name>
    <name type="common">Formosan subterranean termite</name>
    <dbReference type="NCBI Taxonomy" id="36987"/>
    <lineage>
        <taxon>Eukaryota</taxon>
        <taxon>Metazoa</taxon>
        <taxon>Ecdysozoa</taxon>
        <taxon>Arthropoda</taxon>
        <taxon>Hexapoda</taxon>
        <taxon>Insecta</taxon>
        <taxon>Pterygota</taxon>
        <taxon>Neoptera</taxon>
        <taxon>Polyneoptera</taxon>
        <taxon>Dictyoptera</taxon>
        <taxon>Blattodea</taxon>
        <taxon>Blattoidea</taxon>
        <taxon>Termitoidae</taxon>
        <taxon>Rhinotermitidae</taxon>
        <taxon>Coptotermes</taxon>
    </lineage>
</organism>
<name>A0A6L2Q0Z4_COPFO</name>
<evidence type="ECO:0000313" key="3">
    <source>
        <dbReference type="Proteomes" id="UP000502823"/>
    </source>
</evidence>